<protein>
    <submittedName>
        <fullName evidence="1">Uncharacterized protein</fullName>
    </submittedName>
</protein>
<sequence>MEKYVRIGETLQSCRLFGQHEFITHERLSPATDCVRLLDARVEAEFGAEMARLWNCPDGEEWTTECAWNFELLNNSLERLRDVDTFIVVPEHKTLVAIRASFCRHKGMGEAFPVGVHYPYRVILLDENLQNAGNHLIYYPRVASTTETNTDGSPVVAATGPVVLSWATCNDAHTWPAFRSHVHPLFAAFGAALVLARCGGLAAVASVAMDAEYADSLAELEEVFGVWAAAVGFARLAPLLRDKPVLGLQLT</sequence>
<comment type="caution">
    <text evidence="1">The sequence shown here is derived from an EMBL/GenBank/DDBJ whole genome shotgun (WGS) entry which is preliminary data.</text>
</comment>
<dbReference type="AlphaFoldDB" id="A0A8H6SIF4"/>
<dbReference type="GeneID" id="59347594"/>
<dbReference type="RefSeq" id="XP_037218320.1">
    <property type="nucleotide sequence ID" value="XM_037365078.1"/>
</dbReference>
<accession>A0A8H6SIF4</accession>
<keyword evidence="2" id="KW-1185">Reference proteome</keyword>
<proteinExistence type="predicted"/>
<dbReference type="EMBL" id="JACAZF010000007">
    <property type="protein sequence ID" value="KAF7298932.1"/>
    <property type="molecule type" value="Genomic_DNA"/>
</dbReference>
<organism evidence="1 2">
    <name type="scientific">Mycena indigotica</name>
    <dbReference type="NCBI Taxonomy" id="2126181"/>
    <lineage>
        <taxon>Eukaryota</taxon>
        <taxon>Fungi</taxon>
        <taxon>Dikarya</taxon>
        <taxon>Basidiomycota</taxon>
        <taxon>Agaricomycotina</taxon>
        <taxon>Agaricomycetes</taxon>
        <taxon>Agaricomycetidae</taxon>
        <taxon>Agaricales</taxon>
        <taxon>Marasmiineae</taxon>
        <taxon>Mycenaceae</taxon>
        <taxon>Mycena</taxon>
    </lineage>
</organism>
<evidence type="ECO:0000313" key="1">
    <source>
        <dbReference type="EMBL" id="KAF7298932.1"/>
    </source>
</evidence>
<reference evidence="1" key="1">
    <citation type="submission" date="2020-05" db="EMBL/GenBank/DDBJ databases">
        <title>Mycena genomes resolve the evolution of fungal bioluminescence.</title>
        <authorList>
            <person name="Tsai I.J."/>
        </authorList>
    </citation>
    <scope>NUCLEOTIDE SEQUENCE</scope>
    <source>
        <strain evidence="1">171206Taipei</strain>
    </source>
</reference>
<dbReference type="Proteomes" id="UP000636479">
    <property type="component" value="Unassembled WGS sequence"/>
</dbReference>
<name>A0A8H6SIF4_9AGAR</name>
<evidence type="ECO:0000313" key="2">
    <source>
        <dbReference type="Proteomes" id="UP000636479"/>
    </source>
</evidence>
<gene>
    <name evidence="1" type="ORF">MIND_00841200</name>
</gene>